<protein>
    <recommendedName>
        <fullName evidence="2">Ubiquitin-like domain-containing protein</fullName>
    </recommendedName>
</protein>
<dbReference type="GO" id="GO:0071818">
    <property type="term" value="C:BAT3 complex"/>
    <property type="evidence" value="ECO:0007669"/>
    <property type="project" value="TreeGrafter"/>
</dbReference>
<dbReference type="FunFam" id="3.10.20.90:FF:000154">
    <property type="entry name" value="Large proline-rich protein BAG6"/>
    <property type="match status" value="1"/>
</dbReference>
<feature type="region of interest" description="Disordered" evidence="1">
    <location>
        <begin position="478"/>
        <end position="613"/>
    </location>
</feature>
<dbReference type="InterPro" id="IPR000626">
    <property type="entry name" value="Ubiquitin-like_dom"/>
</dbReference>
<dbReference type="InterPro" id="IPR029071">
    <property type="entry name" value="Ubiquitin-like_domsf"/>
</dbReference>
<feature type="domain" description="Ubiquitin-like" evidence="2">
    <location>
        <begin position="70"/>
        <end position="145"/>
    </location>
</feature>
<dbReference type="SUPFAM" id="SSF54236">
    <property type="entry name" value="Ubiquitin-like"/>
    <property type="match status" value="1"/>
</dbReference>
<dbReference type="PANTHER" id="PTHR15204">
    <property type="entry name" value="LARGE PROLINE-RICH PROTEIN BAG6"/>
    <property type="match status" value="1"/>
</dbReference>
<dbReference type="AlphaFoldDB" id="A0AAD8LD70"/>
<dbReference type="Proteomes" id="UP001229421">
    <property type="component" value="Unassembled WGS sequence"/>
</dbReference>
<feature type="compositionally biased region" description="Low complexity" evidence="1">
    <location>
        <begin position="142"/>
        <end position="165"/>
    </location>
</feature>
<feature type="compositionally biased region" description="Polar residues" evidence="1">
    <location>
        <begin position="555"/>
        <end position="570"/>
    </location>
</feature>
<reference evidence="3" key="1">
    <citation type="journal article" date="2023" name="bioRxiv">
        <title>Improved chromosome-level genome assembly for marigold (Tagetes erecta).</title>
        <authorList>
            <person name="Jiang F."/>
            <person name="Yuan L."/>
            <person name="Wang S."/>
            <person name="Wang H."/>
            <person name="Xu D."/>
            <person name="Wang A."/>
            <person name="Fan W."/>
        </authorList>
    </citation>
    <scope>NUCLEOTIDE SEQUENCE</scope>
    <source>
        <strain evidence="3">WSJ</strain>
        <tissue evidence="3">Leaf</tissue>
    </source>
</reference>
<keyword evidence="4" id="KW-1185">Reference proteome</keyword>
<dbReference type="InterPro" id="IPR019956">
    <property type="entry name" value="Ubiquitin_dom"/>
</dbReference>
<dbReference type="GO" id="GO:0036503">
    <property type="term" value="P:ERAD pathway"/>
    <property type="evidence" value="ECO:0007669"/>
    <property type="project" value="TreeGrafter"/>
</dbReference>
<dbReference type="EMBL" id="JAUHHV010000001">
    <property type="protein sequence ID" value="KAK1438639.1"/>
    <property type="molecule type" value="Genomic_DNA"/>
</dbReference>
<dbReference type="PROSITE" id="PS50053">
    <property type="entry name" value="UBIQUITIN_2"/>
    <property type="match status" value="1"/>
</dbReference>
<comment type="caution">
    <text evidence="3">The sequence shown here is derived from an EMBL/GenBank/DDBJ whole genome shotgun (WGS) entry which is preliminary data.</text>
</comment>
<evidence type="ECO:0000256" key="1">
    <source>
        <dbReference type="SAM" id="MobiDB-lite"/>
    </source>
</evidence>
<dbReference type="Pfam" id="PF00240">
    <property type="entry name" value="ubiquitin"/>
    <property type="match status" value="1"/>
</dbReference>
<feature type="region of interest" description="Disordered" evidence="1">
    <location>
        <begin position="239"/>
        <end position="264"/>
    </location>
</feature>
<feature type="region of interest" description="Disordered" evidence="1">
    <location>
        <begin position="717"/>
        <end position="750"/>
    </location>
</feature>
<dbReference type="GO" id="GO:0051787">
    <property type="term" value="F:misfolded protein binding"/>
    <property type="evidence" value="ECO:0007669"/>
    <property type="project" value="TreeGrafter"/>
</dbReference>
<dbReference type="GO" id="GO:0031593">
    <property type="term" value="F:polyubiquitin modification-dependent protein binding"/>
    <property type="evidence" value="ECO:0007669"/>
    <property type="project" value="TreeGrafter"/>
</dbReference>
<evidence type="ECO:0000259" key="2">
    <source>
        <dbReference type="PROSITE" id="PS50053"/>
    </source>
</evidence>
<evidence type="ECO:0000313" key="4">
    <source>
        <dbReference type="Proteomes" id="UP001229421"/>
    </source>
</evidence>
<feature type="region of interest" description="Disordered" evidence="1">
    <location>
        <begin position="141"/>
        <end position="175"/>
    </location>
</feature>
<accession>A0AAD8LD70</accession>
<feature type="compositionally biased region" description="Polar residues" evidence="1">
    <location>
        <begin position="506"/>
        <end position="517"/>
    </location>
</feature>
<dbReference type="PANTHER" id="PTHR15204:SF9">
    <property type="entry name" value="UBIQUITIN-RELATED"/>
    <property type="match status" value="1"/>
</dbReference>
<organism evidence="3 4">
    <name type="scientific">Tagetes erecta</name>
    <name type="common">African marigold</name>
    <dbReference type="NCBI Taxonomy" id="13708"/>
    <lineage>
        <taxon>Eukaryota</taxon>
        <taxon>Viridiplantae</taxon>
        <taxon>Streptophyta</taxon>
        <taxon>Embryophyta</taxon>
        <taxon>Tracheophyta</taxon>
        <taxon>Spermatophyta</taxon>
        <taxon>Magnoliopsida</taxon>
        <taxon>eudicotyledons</taxon>
        <taxon>Gunneridae</taxon>
        <taxon>Pentapetalae</taxon>
        <taxon>asterids</taxon>
        <taxon>campanulids</taxon>
        <taxon>Asterales</taxon>
        <taxon>Asteraceae</taxon>
        <taxon>Asteroideae</taxon>
        <taxon>Heliantheae alliance</taxon>
        <taxon>Tageteae</taxon>
        <taxon>Tagetes</taxon>
    </lineage>
</organism>
<feature type="compositionally biased region" description="Polar residues" evidence="1">
    <location>
        <begin position="603"/>
        <end position="613"/>
    </location>
</feature>
<evidence type="ECO:0000313" key="3">
    <source>
        <dbReference type="EMBL" id="KAK1438639.1"/>
    </source>
</evidence>
<dbReference type="Gene3D" id="3.10.20.90">
    <property type="entry name" value="Phosphatidylinositol 3-kinase Catalytic Subunit, Chain A, domain 1"/>
    <property type="match status" value="1"/>
</dbReference>
<gene>
    <name evidence="3" type="ORF">QVD17_04448</name>
</gene>
<dbReference type="SMART" id="SM00213">
    <property type="entry name" value="UBQ"/>
    <property type="match status" value="1"/>
</dbReference>
<feature type="compositionally biased region" description="Low complexity" evidence="1">
    <location>
        <begin position="535"/>
        <end position="549"/>
    </location>
</feature>
<feature type="compositionally biased region" description="Low complexity" evidence="1">
    <location>
        <begin position="242"/>
        <end position="263"/>
    </location>
</feature>
<proteinExistence type="predicted"/>
<feature type="compositionally biased region" description="Polar residues" evidence="1">
    <location>
        <begin position="478"/>
        <end position="499"/>
    </location>
</feature>
<name>A0AAD8LD70_TARER</name>
<feature type="compositionally biased region" description="Low complexity" evidence="1">
    <location>
        <begin position="740"/>
        <end position="749"/>
    </location>
</feature>
<dbReference type="PRINTS" id="PR00348">
    <property type="entry name" value="UBIQUITIN"/>
</dbReference>
<sequence length="820" mass="85607">MHYKNGSQNLLVSQLVYIERGLCSRSFDDESSGSQVTLFCIQQFTPFNRPMADDHASMSNVAGESSESTVEIHIKTLDSQLYDFRVDKNMLVSAFKEKIANDVGLPVGQQRLIFRGKVLKDEHRLSEYHIESGHTLHLVARQPSESQPSSGSSSNTTTANASSTGQDANDAGPRPRVAHVSHSVVLGTFGGGDQNVGGAHDISRVISAVLDSFGVGDASVTGPRPNMQFNIPRQASQGNEAGVNVNNQGQGQPGNPSQSVPQGIQVPLGAGIAIPTLATPIPNSLHTLSEFMNHMEQALSQNGYQPNQPSNGAERTAAVELPSSARGVPLPAALAVVMRHAQQLLSGPAINSLSHTAGRLEEEESITDPAVRAQIQSEAMQSGLAMQHLGALLLELGRTMLTLRIGQSPAESSVHAGPAVYISPSGPNPIMVQPFPLQTNSLFGGNATPINPSGFGPVGIGAVPRHINVHIHAGIGQRGTNVESNQGERANGTAATGVNLQARGVDNSTSSENQASTVHPEGSVSKSEDQKNTKGTESTTSSSSTIKSTNDAEGASSSNSVIDNSGNASTVPLGLGLGGLQPKRRSRVTKPEAPSGSVPPANAPTSNPAGSQLTPAAMMNEVIASPALDGLLSGVSNQTGMGSPDVLRNMLGQLTQNPAMMNTVSQIAQQIDSNQDLSNMFAGMGGPGGGNSGGGGSGGFDLSSMVQQMMPIVAQAFGGGGSGSSMFQQPPPTNRELQPTTTDDISSDSQTNLHDLVEKIEDQESPEAVFSSVVEAAAHLNDNDDNADEISEICIEEGLTHEFMELLKRDVSRRVEEEGE</sequence>